<evidence type="ECO:0000256" key="6">
    <source>
        <dbReference type="ARBA" id="ARBA00023163"/>
    </source>
</evidence>
<dbReference type="SUPFAM" id="SSF63825">
    <property type="entry name" value="YWTD domain"/>
    <property type="match status" value="1"/>
</dbReference>
<evidence type="ECO:0000256" key="2">
    <source>
        <dbReference type="ARBA" id="ARBA00012438"/>
    </source>
</evidence>
<feature type="transmembrane region" description="Helical" evidence="8">
    <location>
        <begin position="760"/>
        <end position="781"/>
    </location>
</feature>
<dbReference type="EMBL" id="WKMW01000015">
    <property type="protein sequence ID" value="MRY85551.1"/>
    <property type="molecule type" value="Genomic_DNA"/>
</dbReference>
<dbReference type="Pfam" id="PF00072">
    <property type="entry name" value="Response_reg"/>
    <property type="match status" value="1"/>
</dbReference>
<dbReference type="PROSITE" id="PS01124">
    <property type="entry name" value="HTH_ARAC_FAMILY_2"/>
    <property type="match status" value="1"/>
</dbReference>
<organism evidence="12 15">
    <name type="scientific">Parabacteroides distasonis</name>
    <dbReference type="NCBI Taxonomy" id="823"/>
    <lineage>
        <taxon>Bacteria</taxon>
        <taxon>Pseudomonadati</taxon>
        <taxon>Bacteroidota</taxon>
        <taxon>Bacteroidia</taxon>
        <taxon>Bacteroidales</taxon>
        <taxon>Tannerellaceae</taxon>
        <taxon>Parabacteroides</taxon>
    </lineage>
</organism>
<dbReference type="GO" id="GO:0043565">
    <property type="term" value="F:sequence-specific DNA binding"/>
    <property type="evidence" value="ECO:0007669"/>
    <property type="project" value="InterPro"/>
</dbReference>
<dbReference type="InterPro" id="IPR013783">
    <property type="entry name" value="Ig-like_fold"/>
</dbReference>
<dbReference type="InterPro" id="IPR018060">
    <property type="entry name" value="HTH_AraC"/>
</dbReference>
<dbReference type="InterPro" id="IPR004358">
    <property type="entry name" value="Sig_transdc_His_kin-like_C"/>
</dbReference>
<dbReference type="Pfam" id="PF00512">
    <property type="entry name" value="HisKA"/>
    <property type="match status" value="1"/>
</dbReference>
<dbReference type="CDD" id="cd00082">
    <property type="entry name" value="HisKA"/>
    <property type="match status" value="1"/>
</dbReference>
<dbReference type="SUPFAM" id="SSF63829">
    <property type="entry name" value="Calcium-dependent phosphotriesterase"/>
    <property type="match status" value="1"/>
</dbReference>
<dbReference type="InterPro" id="IPR001789">
    <property type="entry name" value="Sig_transdc_resp-reg_receiver"/>
</dbReference>
<evidence type="ECO:0000256" key="1">
    <source>
        <dbReference type="ARBA" id="ARBA00000085"/>
    </source>
</evidence>
<name>A0A174WZV9_PARDI</name>
<reference evidence="12 15" key="1">
    <citation type="submission" date="2015-09" db="EMBL/GenBank/DDBJ databases">
        <authorList>
            <consortium name="Pathogen Informatics"/>
        </authorList>
    </citation>
    <scope>NUCLEOTIDE SEQUENCE [LARGE SCALE GENOMIC DNA]</scope>
    <source>
        <strain evidence="12 15">2789STDY5834948</strain>
    </source>
</reference>
<protein>
    <recommendedName>
        <fullName evidence="2">histidine kinase</fullName>
        <ecNumber evidence="2">2.7.13.3</ecNumber>
    </recommendedName>
</protein>
<dbReference type="Gene3D" id="2.130.10.10">
    <property type="entry name" value="YVTN repeat-like/Quinoprotein amine dehydrogenase"/>
    <property type="match status" value="2"/>
</dbReference>
<gene>
    <name evidence="12" type="primary">rpfC_4</name>
    <name evidence="12" type="ORF">ERS852560_03491</name>
    <name evidence="14" type="ORF">GKD54_15900</name>
    <name evidence="13" type="ORF">GKD58_15005</name>
</gene>
<dbReference type="SMART" id="SM00387">
    <property type="entry name" value="HATPase_c"/>
    <property type="match status" value="1"/>
</dbReference>
<keyword evidence="8" id="KW-1133">Transmembrane helix</keyword>
<evidence type="ECO:0000313" key="17">
    <source>
        <dbReference type="Proteomes" id="UP000471216"/>
    </source>
</evidence>
<dbReference type="EC" id="2.7.13.3" evidence="2"/>
<keyword evidence="4" id="KW-0805">Transcription regulation</keyword>
<evidence type="ECO:0000313" key="13">
    <source>
        <dbReference type="EMBL" id="MRY85551.1"/>
    </source>
</evidence>
<reference evidence="16 17" key="2">
    <citation type="journal article" date="2019" name="Nat. Med.">
        <title>A library of human gut bacterial isolates paired with longitudinal multiomics data enables mechanistic microbiome research.</title>
        <authorList>
            <person name="Poyet M."/>
            <person name="Groussin M."/>
            <person name="Gibbons S.M."/>
            <person name="Avila-Pacheco J."/>
            <person name="Jiang X."/>
            <person name="Kearney S.M."/>
            <person name="Perrotta A.R."/>
            <person name="Berdy B."/>
            <person name="Zhao S."/>
            <person name="Lieberman T.D."/>
            <person name="Swanson P.K."/>
            <person name="Smith M."/>
            <person name="Roesemann S."/>
            <person name="Alexander J.E."/>
            <person name="Rich S.A."/>
            <person name="Livny J."/>
            <person name="Vlamakis H."/>
            <person name="Clish C."/>
            <person name="Bullock K."/>
            <person name="Deik A."/>
            <person name="Scott J."/>
            <person name="Pierce K.A."/>
            <person name="Xavier R.J."/>
            <person name="Alm E.J."/>
        </authorList>
    </citation>
    <scope>NUCLEOTIDE SEQUENCE [LARGE SCALE GENOMIC DNA]</scope>
    <source>
        <strain evidence="14 17">BIOML-A10</strain>
        <strain evidence="13 16">BIOML-A11</strain>
    </source>
</reference>
<dbReference type="SUPFAM" id="SSF46689">
    <property type="entry name" value="Homeodomain-like"/>
    <property type="match status" value="1"/>
</dbReference>
<dbReference type="GO" id="GO:0000155">
    <property type="term" value="F:phosphorelay sensor kinase activity"/>
    <property type="evidence" value="ECO:0007669"/>
    <property type="project" value="InterPro"/>
</dbReference>
<evidence type="ECO:0000313" key="16">
    <source>
        <dbReference type="Proteomes" id="UP000450599"/>
    </source>
</evidence>
<dbReference type="SMART" id="SM00448">
    <property type="entry name" value="REC"/>
    <property type="match status" value="1"/>
</dbReference>
<dbReference type="InterPro" id="IPR011110">
    <property type="entry name" value="Reg_prop"/>
</dbReference>
<evidence type="ECO:0000259" key="9">
    <source>
        <dbReference type="PROSITE" id="PS01124"/>
    </source>
</evidence>
<dbReference type="SUPFAM" id="SSF47384">
    <property type="entry name" value="Homodimeric domain of signal transducing histidine kinase"/>
    <property type="match status" value="1"/>
</dbReference>
<dbReference type="Proteomes" id="UP000450599">
    <property type="component" value="Unassembled WGS sequence"/>
</dbReference>
<evidence type="ECO:0000256" key="4">
    <source>
        <dbReference type="ARBA" id="ARBA00023015"/>
    </source>
</evidence>
<evidence type="ECO:0000256" key="5">
    <source>
        <dbReference type="ARBA" id="ARBA00023125"/>
    </source>
</evidence>
<keyword evidence="8" id="KW-0472">Membrane</keyword>
<dbReference type="Pfam" id="PF07494">
    <property type="entry name" value="Reg_prop"/>
    <property type="match status" value="3"/>
</dbReference>
<dbReference type="GO" id="GO:0003700">
    <property type="term" value="F:DNA-binding transcription factor activity"/>
    <property type="evidence" value="ECO:0007669"/>
    <property type="project" value="InterPro"/>
</dbReference>
<dbReference type="InterPro" id="IPR003594">
    <property type="entry name" value="HATPase_dom"/>
</dbReference>
<dbReference type="PROSITE" id="PS50109">
    <property type="entry name" value="HIS_KIN"/>
    <property type="match status" value="1"/>
</dbReference>
<evidence type="ECO:0000313" key="15">
    <source>
        <dbReference type="Proteomes" id="UP000095332"/>
    </source>
</evidence>
<dbReference type="EMBL" id="WKMX01000015">
    <property type="protein sequence ID" value="MRZ07664.1"/>
    <property type="molecule type" value="Genomic_DNA"/>
</dbReference>
<sequence length="1312" mass="150155">MRVFWKFLQLYLLLFLVCLTESLYAAPRYYFKQISLENGLSQSSVKCVLVDERGVMWIGTRFGLNRFDREKITVYQEERENPNSLPYNDIVFLEEDAEGNVWVGTSRGLAYFDRGTRKFVRQEIDGQPLVAACSLLMPEGIYFLGKQGVFCYSYAEKKMIRCKFKEERPFAFSPNYAYLYDEKERKVILSFLEKGLWWYSLDTGDMERVPFIPKGNIPSMYIDAFKRIWVAIYNKGVFCYDREGRLQEHLEAPERLTHNVVQDMCEKDGELWLATDGGGINIYNYKNKTVRAIMHLPGDRHSLPVNSFACLYIDDEDNVWAGSIRGGLIGIKPVFMTTYRDAPPGASYGLSFQSVTSMYEDRDGKIWIGTDGGGLDLFDPQKETFLKYPQTAGMKVVSIMPYSDSELLLSLFGVGLYHFNKNTGECREFLLNWGHVRKDLFLRGNSIRLSPLDEDCFCLLSDNHLSVYNRRKQQFESLPEDLLPQSLLAPRFIQGDSCYISSSAALYVLDVPHKQLRPLFVRNEDIGTILAVKQDKDNRFWLGTSSGLYVYDRLSERLDTVDQDRFIGVTSLAFDRSDRLWISTYEGLYAYVPDEKRVIVFGESDGIFTREFLPEPAFEASSGNIYISGVEGLVRIRPGYDIHEEEDFSVSMINLALDGLPIHPDGISGEQAISIPWDYVSLGLSVIVKEKDLMRKKLFRFYIKGDREELLETSSHAFTFPALSPGNYELWVSYSKKNGDWSVPLRLLTVDVEPPLWRRAWFLIAMGVIAFAAIGGMIWSVMRRKERKLAWAMKEHERKFYEEKVRFMVNISHELRTPLTLIYAPLKRLLKSGKVTDKDVSRQLDGLLLQTCRMREIVDMVLDAQKSDTNGDVMDIRFYDLNDWIRLVTDDFIMEFEARRISVRFQLDASVEKVPFDTSKCRVVLSNLLINAMKFSDPDTSLVIGTERMDKHVRVFLADQGIGLRHVDINRLFTCFYQGEHDRKGSGIGLAYARKLIELHGGSIGAYNNEDVGATFYFDLPFTQAFAAAELDSVIDLSVKGTDKPETDVRGVQVDTELAKYTLLVVEDEIELRNYLLGVLQAEFKEVFVAGDGEEAWEILGQCQPDIVISDVMMPRTDGFELCYRIKNDVAVSHIPVVLLTARVDQASSVEGYKSGADIYLAKPFDIDSLLVILRNILRQRDLLRVRYRESGCLFSPKEDATSNADEQFMCKLNTLLRENLSNPDLNVPFIASAMAMSRTTLYSKFSHLSDVSVGDYVIRFRMVEASRLLSSHKDMSIQEVADRVGFSSARYFSTAFKQSYGVTPTEYRRNN</sequence>
<dbReference type="FunFam" id="2.130.10.10:FF:000891">
    <property type="entry name" value="Two-component system sensor histidine kinase/response regulator, hybrid (One-component system)"/>
    <property type="match status" value="1"/>
</dbReference>
<feature type="domain" description="Response regulatory" evidence="11">
    <location>
        <begin position="1062"/>
        <end position="1178"/>
    </location>
</feature>
<dbReference type="SUPFAM" id="SSF55874">
    <property type="entry name" value="ATPase domain of HSP90 chaperone/DNA topoisomerase II/histidine kinase"/>
    <property type="match status" value="1"/>
</dbReference>
<dbReference type="PANTHER" id="PTHR43547">
    <property type="entry name" value="TWO-COMPONENT HISTIDINE KINASE"/>
    <property type="match status" value="1"/>
</dbReference>
<dbReference type="Gene3D" id="1.10.287.130">
    <property type="match status" value="1"/>
</dbReference>
<evidence type="ECO:0000256" key="8">
    <source>
        <dbReference type="SAM" id="Phobius"/>
    </source>
</evidence>
<proteinExistence type="predicted"/>
<dbReference type="SUPFAM" id="SSF52172">
    <property type="entry name" value="CheY-like"/>
    <property type="match status" value="1"/>
</dbReference>
<dbReference type="Proteomes" id="UP000471216">
    <property type="component" value="Unassembled WGS sequence"/>
</dbReference>
<dbReference type="InterPro" id="IPR009057">
    <property type="entry name" value="Homeodomain-like_sf"/>
</dbReference>
<dbReference type="Gene3D" id="3.30.565.10">
    <property type="entry name" value="Histidine kinase-like ATPase, C-terminal domain"/>
    <property type="match status" value="1"/>
</dbReference>
<accession>A0A174WZV9</accession>
<dbReference type="PANTHER" id="PTHR43547:SF2">
    <property type="entry name" value="HYBRID SIGNAL TRANSDUCTION HISTIDINE KINASE C"/>
    <property type="match status" value="1"/>
</dbReference>
<evidence type="ECO:0000259" key="11">
    <source>
        <dbReference type="PROSITE" id="PS50110"/>
    </source>
</evidence>
<comment type="catalytic activity">
    <reaction evidence="1">
        <text>ATP + protein L-histidine = ADP + protein N-phospho-L-histidine.</text>
        <dbReference type="EC" id="2.7.13.3"/>
    </reaction>
</comment>
<feature type="modified residue" description="4-aspartylphosphate" evidence="7">
    <location>
        <position position="1111"/>
    </location>
</feature>
<dbReference type="PROSITE" id="PS50110">
    <property type="entry name" value="RESPONSE_REGULATORY"/>
    <property type="match status" value="1"/>
</dbReference>
<dbReference type="EMBL" id="CZBM01000017">
    <property type="protein sequence ID" value="CUQ50158.1"/>
    <property type="molecule type" value="Genomic_DNA"/>
</dbReference>
<dbReference type="Gene3D" id="1.10.10.60">
    <property type="entry name" value="Homeodomain-like"/>
    <property type="match status" value="1"/>
</dbReference>
<evidence type="ECO:0000313" key="14">
    <source>
        <dbReference type="EMBL" id="MRZ07664.1"/>
    </source>
</evidence>
<dbReference type="InterPro" id="IPR003661">
    <property type="entry name" value="HisK_dim/P_dom"/>
</dbReference>
<keyword evidence="6" id="KW-0804">Transcription</keyword>
<dbReference type="InterPro" id="IPR015943">
    <property type="entry name" value="WD40/YVTN_repeat-like_dom_sf"/>
</dbReference>
<dbReference type="RefSeq" id="WP_057329230.1">
    <property type="nucleotide sequence ID" value="NZ_CZBM01000017.1"/>
</dbReference>
<dbReference type="InterPro" id="IPR005467">
    <property type="entry name" value="His_kinase_dom"/>
</dbReference>
<evidence type="ECO:0000313" key="12">
    <source>
        <dbReference type="EMBL" id="CUQ50158.1"/>
    </source>
</evidence>
<dbReference type="PROSITE" id="PS00041">
    <property type="entry name" value="HTH_ARAC_FAMILY_1"/>
    <property type="match status" value="1"/>
</dbReference>
<keyword evidence="12" id="KW-0808">Transferase</keyword>
<evidence type="ECO:0000259" key="10">
    <source>
        <dbReference type="PROSITE" id="PS50109"/>
    </source>
</evidence>
<feature type="domain" description="HTH araC/xylS-type" evidence="9">
    <location>
        <begin position="1211"/>
        <end position="1311"/>
    </location>
</feature>
<evidence type="ECO:0000256" key="3">
    <source>
        <dbReference type="ARBA" id="ARBA00022553"/>
    </source>
</evidence>
<dbReference type="InterPro" id="IPR018062">
    <property type="entry name" value="HTH_AraC-typ_CS"/>
</dbReference>
<keyword evidence="5" id="KW-0238">DNA-binding</keyword>
<dbReference type="Gene3D" id="3.40.50.2300">
    <property type="match status" value="1"/>
</dbReference>
<dbReference type="PRINTS" id="PR00344">
    <property type="entry name" value="BCTRLSENSOR"/>
</dbReference>
<dbReference type="Pfam" id="PF12833">
    <property type="entry name" value="HTH_18"/>
    <property type="match status" value="1"/>
</dbReference>
<dbReference type="InterPro" id="IPR011047">
    <property type="entry name" value="Quinoprotein_ADH-like_sf"/>
</dbReference>
<keyword evidence="3 7" id="KW-0597">Phosphoprotein</keyword>
<dbReference type="Gene3D" id="2.60.40.10">
    <property type="entry name" value="Immunoglobulins"/>
    <property type="match status" value="1"/>
</dbReference>
<dbReference type="InterPro" id="IPR011006">
    <property type="entry name" value="CheY-like_superfamily"/>
</dbReference>
<evidence type="ECO:0000256" key="7">
    <source>
        <dbReference type="PROSITE-ProRule" id="PRU00169"/>
    </source>
</evidence>
<feature type="domain" description="Histidine kinase" evidence="10">
    <location>
        <begin position="810"/>
        <end position="1024"/>
    </location>
</feature>
<keyword evidence="8" id="KW-0812">Transmembrane</keyword>
<dbReference type="Proteomes" id="UP000095332">
    <property type="component" value="Unassembled WGS sequence"/>
</dbReference>
<dbReference type="InterPro" id="IPR036097">
    <property type="entry name" value="HisK_dim/P_sf"/>
</dbReference>
<dbReference type="InterPro" id="IPR036890">
    <property type="entry name" value="HATPase_C_sf"/>
</dbReference>
<dbReference type="SMART" id="SM00342">
    <property type="entry name" value="HTH_ARAC"/>
    <property type="match status" value="1"/>
</dbReference>
<dbReference type="SMART" id="SM00388">
    <property type="entry name" value="HisKA"/>
    <property type="match status" value="1"/>
</dbReference>
<dbReference type="Pfam" id="PF02518">
    <property type="entry name" value="HATPase_c"/>
    <property type="match status" value="1"/>
</dbReference>
<dbReference type="SUPFAM" id="SSF50998">
    <property type="entry name" value="Quinoprotein alcohol dehydrogenase-like"/>
    <property type="match status" value="1"/>
</dbReference>